<sequence>MLFTACLQEVFRSLEWEQLGIRVNGEYLSNLRFADDIALLSNSGDELQLMITELDKESRKVGLKINLQKTKVMYNNLGKEQRFEIGNSALQVVKDYVYLGQVITAEPNHEIEVTRRIRMGWSTFGKHSQIMTGRLPLSLKRKVYNSCILPVLSYGAETWRLTKRVQLKVRTMMRAMERKMVGVTLRDKKRADWIRNQTGG</sequence>
<dbReference type="PANTHER" id="PTHR47027:SF20">
    <property type="entry name" value="REVERSE TRANSCRIPTASE-LIKE PROTEIN WITH RNA-DIRECTED DNA POLYMERASE DOMAIN"/>
    <property type="match status" value="1"/>
</dbReference>
<keyword evidence="2" id="KW-0548">Nucleotidyltransferase</keyword>
<dbReference type="Pfam" id="PF00078">
    <property type="entry name" value="RVT_1"/>
    <property type="match status" value="1"/>
</dbReference>
<keyword evidence="2" id="KW-0808">Transferase</keyword>
<keyword evidence="2" id="KW-0255">Endonuclease</keyword>
<dbReference type="GO" id="GO:0004519">
    <property type="term" value="F:endonuclease activity"/>
    <property type="evidence" value="ECO:0007669"/>
    <property type="project" value="UniProtKB-KW"/>
</dbReference>
<dbReference type="GO" id="GO:0003964">
    <property type="term" value="F:RNA-directed DNA polymerase activity"/>
    <property type="evidence" value="ECO:0007669"/>
    <property type="project" value="UniProtKB-KW"/>
</dbReference>
<keyword evidence="2" id="KW-0540">Nuclease</keyword>
<protein>
    <submittedName>
        <fullName evidence="2">Putative endonuclease-reverse transcriptase</fullName>
    </submittedName>
</protein>
<organism evidence="2">
    <name type="scientific">Rhipicephalus microplus</name>
    <name type="common">Cattle tick</name>
    <name type="synonym">Boophilus microplus</name>
    <dbReference type="NCBI Taxonomy" id="6941"/>
    <lineage>
        <taxon>Eukaryota</taxon>
        <taxon>Metazoa</taxon>
        <taxon>Ecdysozoa</taxon>
        <taxon>Arthropoda</taxon>
        <taxon>Chelicerata</taxon>
        <taxon>Arachnida</taxon>
        <taxon>Acari</taxon>
        <taxon>Parasitiformes</taxon>
        <taxon>Ixodida</taxon>
        <taxon>Ixodoidea</taxon>
        <taxon>Ixodidae</taxon>
        <taxon>Rhipicephalinae</taxon>
        <taxon>Rhipicephalus</taxon>
        <taxon>Boophilus</taxon>
    </lineage>
</organism>
<dbReference type="AlphaFoldDB" id="A0A6G5A8W6"/>
<reference evidence="2" key="1">
    <citation type="submission" date="2020-03" db="EMBL/GenBank/DDBJ databases">
        <title>A transcriptome and proteome of the tick Rhipicephalus microplus shaped by the genetic composition of its hosts and developmental stage.</title>
        <authorList>
            <person name="Garcia G.R."/>
            <person name="Ribeiro J.M.C."/>
            <person name="Maruyama S.R."/>
            <person name="Gardinasse L.G."/>
            <person name="Nelson K."/>
            <person name="Ferreira B.R."/>
            <person name="Andrade T.G."/>
            <person name="Santos I.K.F.M."/>
        </authorList>
    </citation>
    <scope>NUCLEOTIDE SEQUENCE</scope>
    <source>
        <strain evidence="2">NSGR</strain>
        <tissue evidence="2">Salivary glands</tissue>
    </source>
</reference>
<feature type="domain" description="Reverse transcriptase" evidence="1">
    <location>
        <begin position="1"/>
        <end position="103"/>
    </location>
</feature>
<keyword evidence="2" id="KW-0695">RNA-directed DNA polymerase</keyword>
<keyword evidence="2" id="KW-0378">Hydrolase</keyword>
<evidence type="ECO:0000259" key="1">
    <source>
        <dbReference type="PROSITE" id="PS50878"/>
    </source>
</evidence>
<accession>A0A6G5A8W6</accession>
<dbReference type="InterPro" id="IPR000477">
    <property type="entry name" value="RT_dom"/>
</dbReference>
<evidence type="ECO:0000313" key="2">
    <source>
        <dbReference type="EMBL" id="NIE47445.1"/>
    </source>
</evidence>
<dbReference type="EMBL" id="GIKN01005172">
    <property type="protein sequence ID" value="NIE47445.1"/>
    <property type="molecule type" value="Transcribed_RNA"/>
</dbReference>
<name>A0A6G5A8W6_RHIMP</name>
<proteinExistence type="predicted"/>
<dbReference type="PROSITE" id="PS50878">
    <property type="entry name" value="RT_POL"/>
    <property type="match status" value="1"/>
</dbReference>
<dbReference type="PANTHER" id="PTHR47027">
    <property type="entry name" value="REVERSE TRANSCRIPTASE DOMAIN-CONTAINING PROTEIN"/>
    <property type="match status" value="1"/>
</dbReference>